<keyword evidence="3" id="KW-1185">Reference proteome</keyword>
<dbReference type="SUPFAM" id="SSF53067">
    <property type="entry name" value="Actin-like ATPase domain"/>
    <property type="match status" value="2"/>
</dbReference>
<dbReference type="Gene3D" id="3.30.420.40">
    <property type="match status" value="2"/>
</dbReference>
<organism evidence="2 3">
    <name type="scientific">Gilvimarinus gilvus</name>
    <dbReference type="NCBI Taxonomy" id="3058038"/>
    <lineage>
        <taxon>Bacteria</taxon>
        <taxon>Pseudomonadati</taxon>
        <taxon>Pseudomonadota</taxon>
        <taxon>Gammaproteobacteria</taxon>
        <taxon>Cellvibrionales</taxon>
        <taxon>Cellvibrionaceae</taxon>
        <taxon>Gilvimarinus</taxon>
    </lineage>
</organism>
<evidence type="ECO:0000313" key="3">
    <source>
        <dbReference type="Proteomes" id="UP001273505"/>
    </source>
</evidence>
<dbReference type="Proteomes" id="UP001273505">
    <property type="component" value="Unassembled WGS sequence"/>
</dbReference>
<dbReference type="PANTHER" id="PTHR43190">
    <property type="entry name" value="N-ACETYL-D-GLUCOSAMINE KINASE"/>
    <property type="match status" value="1"/>
</dbReference>
<evidence type="ECO:0000259" key="1">
    <source>
        <dbReference type="Pfam" id="PF01869"/>
    </source>
</evidence>
<reference evidence="2 3" key="1">
    <citation type="submission" date="2023-11" db="EMBL/GenBank/DDBJ databases">
        <title>Gilvimarinus fulvus sp. nov., isolated from the surface of Kelp.</title>
        <authorList>
            <person name="Sun Y.Y."/>
            <person name="Gong Y."/>
            <person name="Du Z.J."/>
        </authorList>
    </citation>
    <scope>NUCLEOTIDE SEQUENCE [LARGE SCALE GENOMIC DNA]</scope>
    <source>
        <strain evidence="2 3">SDUM040013</strain>
    </source>
</reference>
<comment type="caution">
    <text evidence="2">The sequence shown here is derived from an EMBL/GenBank/DDBJ whole genome shotgun (WGS) entry which is preliminary data.</text>
</comment>
<dbReference type="PANTHER" id="PTHR43190:SF3">
    <property type="entry name" value="N-ACETYL-D-GLUCOSAMINE KINASE"/>
    <property type="match status" value="1"/>
</dbReference>
<proteinExistence type="predicted"/>
<sequence>MGSQPATENLLYLGVDGGGTKCRAILVDQNNQVIGEGNGGPANPYHGVARALESIVNASDNALRSAGLKPEDKSRIVAGLGLAGVNVPSLYTIVKQWDHPYYAQYLTTDLHIACVAAHSQDDGAVIVSGTGSCGFAHVGNESLTLGAHGFPLGDIGSGAWMGLECIKAVLLDSDELGPKTAMTELVAEQLQARGIMIVERLSGAKSSDYAKMAPLVFTAAEQGDEIALKIVQEGAKYLTDVARRLWELNPPRMAMLGGVSQRIVDWMDKDIAEKMSKPLNQPEFGAVHYARSRFETELKAVAE</sequence>
<dbReference type="InterPro" id="IPR043129">
    <property type="entry name" value="ATPase_NBD"/>
</dbReference>
<dbReference type="InterPro" id="IPR052519">
    <property type="entry name" value="Euk-type_GlcNAc_Kinase"/>
</dbReference>
<protein>
    <submittedName>
        <fullName evidence="2">BadF/BadG/BcrA/BcrD ATPase family protein</fullName>
    </submittedName>
</protein>
<accession>A0ABU4RWF8</accession>
<evidence type="ECO:0000313" key="2">
    <source>
        <dbReference type="EMBL" id="MDX6849202.1"/>
    </source>
</evidence>
<dbReference type="EMBL" id="JAXAFO010000010">
    <property type="protein sequence ID" value="MDX6849202.1"/>
    <property type="molecule type" value="Genomic_DNA"/>
</dbReference>
<name>A0ABU4RWF8_9GAMM</name>
<dbReference type="NCBIfam" id="NF046058">
    <property type="entry name" value="NagK_SO3507"/>
    <property type="match status" value="1"/>
</dbReference>
<dbReference type="RefSeq" id="WP_302721439.1">
    <property type="nucleotide sequence ID" value="NZ_JAULRU010000319.1"/>
</dbReference>
<dbReference type="InterPro" id="IPR002731">
    <property type="entry name" value="ATPase_BadF"/>
</dbReference>
<dbReference type="Pfam" id="PF01869">
    <property type="entry name" value="BcrAD_BadFG"/>
    <property type="match status" value="1"/>
</dbReference>
<gene>
    <name evidence="2" type="ORF">SCD92_07510</name>
</gene>
<dbReference type="CDD" id="cd24082">
    <property type="entry name" value="ASKHA_NBD_GspK-like"/>
    <property type="match status" value="1"/>
</dbReference>
<feature type="domain" description="ATPase BadF/BadG/BcrA/BcrD type" evidence="1">
    <location>
        <begin position="13"/>
        <end position="290"/>
    </location>
</feature>